<dbReference type="InterPro" id="IPR017871">
    <property type="entry name" value="ABC_transporter-like_CS"/>
</dbReference>
<evidence type="ECO:0000256" key="3">
    <source>
        <dbReference type="ARBA" id="ARBA00022840"/>
    </source>
</evidence>
<evidence type="ECO:0000313" key="14">
    <source>
        <dbReference type="Proteomes" id="UP000003751"/>
    </source>
</evidence>
<dbReference type="RefSeq" id="WP_007981692.1">
    <property type="nucleotide sequence ID" value="NZ_AEMG01000019.1"/>
</dbReference>
<organism evidence="12 14">
    <name type="scientific">Haladaptatus paucihalophilus DX253</name>
    <dbReference type="NCBI Taxonomy" id="797209"/>
    <lineage>
        <taxon>Archaea</taxon>
        <taxon>Methanobacteriati</taxon>
        <taxon>Methanobacteriota</taxon>
        <taxon>Stenosarchaea group</taxon>
        <taxon>Halobacteria</taxon>
        <taxon>Halobacteriales</taxon>
        <taxon>Haladaptataceae</taxon>
        <taxon>Haladaptatus</taxon>
    </lineage>
</organism>
<evidence type="ECO:0000256" key="7">
    <source>
        <dbReference type="ARBA" id="ARBA00064420"/>
    </source>
</evidence>
<dbReference type="SUPFAM" id="SSF52540">
    <property type="entry name" value="P-loop containing nucleoside triphosphate hydrolases"/>
    <property type="match status" value="1"/>
</dbReference>
<keyword evidence="1" id="KW-0813">Transport</keyword>
<dbReference type="Proteomes" id="UP000184203">
    <property type="component" value="Unassembled WGS sequence"/>
</dbReference>
<evidence type="ECO:0000256" key="1">
    <source>
        <dbReference type="ARBA" id="ARBA00022448"/>
    </source>
</evidence>
<feature type="domain" description="ABC transporter" evidence="11">
    <location>
        <begin position="3"/>
        <end position="236"/>
    </location>
</feature>
<dbReference type="Proteomes" id="UP000003751">
    <property type="component" value="Unassembled WGS sequence"/>
</dbReference>
<evidence type="ECO:0000256" key="6">
    <source>
        <dbReference type="ARBA" id="ARBA00058960"/>
    </source>
</evidence>
<dbReference type="EC" id="7.6.2.8" evidence="8"/>
<dbReference type="Gene3D" id="3.40.50.300">
    <property type="entry name" value="P-loop containing nucleotide triphosphate hydrolases"/>
    <property type="match status" value="1"/>
</dbReference>
<keyword evidence="15" id="KW-1185">Reference proteome</keyword>
<evidence type="ECO:0000313" key="15">
    <source>
        <dbReference type="Proteomes" id="UP000184203"/>
    </source>
</evidence>
<dbReference type="PROSITE" id="PS50893">
    <property type="entry name" value="ABC_TRANSPORTER_2"/>
    <property type="match status" value="1"/>
</dbReference>
<reference evidence="15" key="3">
    <citation type="submission" date="2016-11" db="EMBL/GenBank/DDBJ databases">
        <authorList>
            <person name="Varghese N."/>
            <person name="Submissions S."/>
        </authorList>
    </citation>
    <scope>NUCLEOTIDE SEQUENCE [LARGE SCALE GENOMIC DNA]</scope>
    <source>
        <strain evidence="15">DX253</strain>
    </source>
</reference>
<keyword evidence="3 13" id="KW-0067">ATP-binding</keyword>
<dbReference type="InterPro" id="IPR003439">
    <property type="entry name" value="ABC_transporter-like_ATP-bd"/>
</dbReference>
<reference evidence="12 14" key="1">
    <citation type="journal article" date="2014" name="ISME J.">
        <title>Trehalose/2-sulfotrehalose biosynthesis and glycine-betaine uptake are widely spread mechanisms for osmoadaptation in the Halobacteriales.</title>
        <authorList>
            <person name="Youssef N.H."/>
            <person name="Savage-Ashlock K.N."/>
            <person name="McCully A.L."/>
            <person name="Luedtke B."/>
            <person name="Shaw E.I."/>
            <person name="Hoff W.D."/>
            <person name="Elshahed M.S."/>
        </authorList>
    </citation>
    <scope>NUCLEOTIDE SEQUENCE [LARGE SCALE GENOMIC DNA]</scope>
    <source>
        <strain evidence="12 14">DX253</strain>
    </source>
</reference>
<gene>
    <name evidence="13" type="ORF">SAMN05444342_1014</name>
    <name evidence="12" type="ORF">ZOD2009_16668</name>
</gene>
<comment type="catalytic activity">
    <reaction evidence="5">
        <text>an R-cob(III)alamin(out) + ATP + H2O = an R-cob(III)alamin(in) + ADP + phosphate + H(+)</text>
        <dbReference type="Rhea" id="RHEA:17873"/>
        <dbReference type="ChEBI" id="CHEBI:15377"/>
        <dbReference type="ChEBI" id="CHEBI:15378"/>
        <dbReference type="ChEBI" id="CHEBI:30616"/>
        <dbReference type="ChEBI" id="CHEBI:43474"/>
        <dbReference type="ChEBI" id="CHEBI:140785"/>
        <dbReference type="ChEBI" id="CHEBI:456216"/>
        <dbReference type="EC" id="7.6.2.8"/>
    </reaction>
</comment>
<dbReference type="PATRIC" id="fig|797209.4.peg.3256"/>
<accession>E7QWZ5</accession>
<evidence type="ECO:0000313" key="13">
    <source>
        <dbReference type="EMBL" id="SHK22537.1"/>
    </source>
</evidence>
<dbReference type="Pfam" id="PF00005">
    <property type="entry name" value="ABC_tran"/>
    <property type="match status" value="1"/>
</dbReference>
<dbReference type="OrthoDB" id="10909at2157"/>
<dbReference type="FunFam" id="3.40.50.300:FF:000134">
    <property type="entry name" value="Iron-enterobactin ABC transporter ATP-binding protein"/>
    <property type="match status" value="1"/>
</dbReference>
<comment type="function">
    <text evidence="6">Required for corrinoid utilization. Probably part of the ABC transporter complex BtuCDF involved in cobalamin (vitamin B12) import. Probably responsible for energy coupling to the transport system.</text>
</comment>
<dbReference type="PROSITE" id="PS00211">
    <property type="entry name" value="ABC_TRANSPORTER_1"/>
    <property type="match status" value="1"/>
</dbReference>
<evidence type="ECO:0000256" key="5">
    <source>
        <dbReference type="ARBA" id="ARBA00050590"/>
    </source>
</evidence>
<evidence type="ECO:0000256" key="9">
    <source>
        <dbReference type="ARBA" id="ARBA00073649"/>
    </source>
</evidence>
<evidence type="ECO:0000256" key="8">
    <source>
        <dbReference type="ARBA" id="ARBA00066387"/>
    </source>
</evidence>
<sequence length="253" mass="27597">MSIELDGLAVGYDGTPVLEDVTLGVEPGEVLAVLGPNGVGKSTLLRTILGLQSPIRGSVALDGDSLSDLSRDEIARRVGYVPQQESTTVPSTVFDAVLMGRKPYLDWRPTEEDKRRVAAVLDSLDITELAMRNLHELSGGQRQKVMLGRALAQDPSSLVLDEPTSDLDIRHELDVLELVRRTSREGNAVVYAMHDINLAARYADRFLLVADGEVVALGDGSVLTPEHVERVFDVPVRLVEDETPILVPERGRD</sequence>
<dbReference type="PANTHER" id="PTHR42794:SF1">
    <property type="entry name" value="HEMIN IMPORT ATP-BINDING PROTEIN HMUV"/>
    <property type="match status" value="1"/>
</dbReference>
<dbReference type="InterPro" id="IPR003593">
    <property type="entry name" value="AAA+_ATPase"/>
</dbReference>
<dbReference type="eggNOG" id="arCOG00198">
    <property type="taxonomic scope" value="Archaea"/>
</dbReference>
<dbReference type="AlphaFoldDB" id="E7QWZ5"/>
<dbReference type="GO" id="GO:0005524">
    <property type="term" value="F:ATP binding"/>
    <property type="evidence" value="ECO:0007669"/>
    <property type="project" value="UniProtKB-KW"/>
</dbReference>
<proteinExistence type="predicted"/>
<comment type="subunit">
    <text evidence="7">The complex is composed of two ATP-binding proteins (BtuD), two transmembrane proteins (BtuC) and a solute-binding protein (BtuF).</text>
</comment>
<evidence type="ECO:0000259" key="11">
    <source>
        <dbReference type="PROSITE" id="PS50893"/>
    </source>
</evidence>
<evidence type="ECO:0000256" key="10">
    <source>
        <dbReference type="ARBA" id="ARBA00077139"/>
    </source>
</evidence>
<evidence type="ECO:0000313" key="12">
    <source>
        <dbReference type="EMBL" id="EFW90798.1"/>
    </source>
</evidence>
<dbReference type="SMART" id="SM00382">
    <property type="entry name" value="AAA"/>
    <property type="match status" value="1"/>
</dbReference>
<dbReference type="GO" id="GO:0015420">
    <property type="term" value="F:ABC-type vitamin B12 transporter activity"/>
    <property type="evidence" value="ECO:0007669"/>
    <property type="project" value="UniProtKB-EC"/>
</dbReference>
<dbReference type="STRING" id="797209.GCA_000376445_03104"/>
<dbReference type="EMBL" id="FRAN01000001">
    <property type="protein sequence ID" value="SHK22537.1"/>
    <property type="molecule type" value="Genomic_DNA"/>
</dbReference>
<dbReference type="EMBL" id="AEMG01000019">
    <property type="protein sequence ID" value="EFW90798.1"/>
    <property type="molecule type" value="Genomic_DNA"/>
</dbReference>
<reference evidence="13" key="2">
    <citation type="submission" date="2016-11" db="EMBL/GenBank/DDBJ databases">
        <authorList>
            <person name="Jaros S."/>
            <person name="Januszkiewicz K."/>
            <person name="Wedrychowicz H."/>
        </authorList>
    </citation>
    <scope>NUCLEOTIDE SEQUENCE [LARGE SCALE GENOMIC DNA]</scope>
    <source>
        <strain evidence="13">DX253</strain>
    </source>
</reference>
<name>E7QWZ5_HALPU</name>
<dbReference type="PANTHER" id="PTHR42794">
    <property type="entry name" value="HEMIN IMPORT ATP-BINDING PROTEIN HMUV"/>
    <property type="match status" value="1"/>
</dbReference>
<evidence type="ECO:0000256" key="4">
    <source>
        <dbReference type="ARBA" id="ARBA00022967"/>
    </source>
</evidence>
<evidence type="ECO:0000256" key="2">
    <source>
        <dbReference type="ARBA" id="ARBA00022741"/>
    </source>
</evidence>
<keyword evidence="2" id="KW-0547">Nucleotide-binding</keyword>
<keyword evidence="4" id="KW-1278">Translocase</keyword>
<dbReference type="CDD" id="cd03214">
    <property type="entry name" value="ABC_Iron-Siderophores_B12_Hemin"/>
    <property type="match status" value="1"/>
</dbReference>
<protein>
    <recommendedName>
        <fullName evidence="9">Cobalamin import ATP-binding protein BtuD</fullName>
        <ecNumber evidence="8">7.6.2.8</ecNumber>
    </recommendedName>
    <alternativeName>
        <fullName evidence="10">Vitamin B12-transporting ATPase</fullName>
    </alternativeName>
</protein>
<dbReference type="GO" id="GO:0016887">
    <property type="term" value="F:ATP hydrolysis activity"/>
    <property type="evidence" value="ECO:0007669"/>
    <property type="project" value="InterPro"/>
</dbReference>
<dbReference type="InterPro" id="IPR027417">
    <property type="entry name" value="P-loop_NTPase"/>
</dbReference>